<evidence type="ECO:0000259" key="1">
    <source>
        <dbReference type="Pfam" id="PF04127"/>
    </source>
</evidence>
<gene>
    <name evidence="2" type="primary">coaBC_2</name>
    <name evidence="2" type="ORF">MBBWO_06290</name>
</gene>
<dbReference type="Gene3D" id="3.40.50.10300">
    <property type="entry name" value="CoaB-like"/>
    <property type="match status" value="1"/>
</dbReference>
<evidence type="ECO:0000313" key="3">
    <source>
        <dbReference type="Proteomes" id="UP000245577"/>
    </source>
</evidence>
<reference evidence="2 3" key="1">
    <citation type="submission" date="2017-03" db="EMBL/GenBank/DDBJ databases">
        <title>Genome sequence of Methanobrevibacter wosei.</title>
        <authorList>
            <person name="Poehlein A."/>
            <person name="Seedorf H."/>
            <person name="Daniel R."/>
        </authorList>
    </citation>
    <scope>NUCLEOTIDE SEQUENCE [LARGE SCALE GENOMIC DNA]</scope>
    <source>
        <strain evidence="2 3">DSM 11979</strain>
    </source>
</reference>
<evidence type="ECO:0000313" key="2">
    <source>
        <dbReference type="EMBL" id="PWB85783.1"/>
    </source>
</evidence>
<dbReference type="SUPFAM" id="SSF102645">
    <property type="entry name" value="CoaB-like"/>
    <property type="match status" value="1"/>
</dbReference>
<accession>A0A2U1S6N3</accession>
<comment type="caution">
    <text evidence="2">The sequence shown here is derived from an EMBL/GenBank/DDBJ whole genome shotgun (WGS) entry which is preliminary data.</text>
</comment>
<organism evidence="2 3">
    <name type="scientific">Methanobrevibacter woesei</name>
    <dbReference type="NCBI Taxonomy" id="190976"/>
    <lineage>
        <taxon>Archaea</taxon>
        <taxon>Methanobacteriati</taxon>
        <taxon>Methanobacteriota</taxon>
        <taxon>Methanomada group</taxon>
        <taxon>Methanobacteria</taxon>
        <taxon>Methanobacteriales</taxon>
        <taxon>Methanobacteriaceae</taxon>
        <taxon>Methanobrevibacter</taxon>
    </lineage>
</organism>
<feature type="domain" description="DNA/pantothenate metabolism flavoprotein C-terminal" evidence="1">
    <location>
        <begin position="15"/>
        <end position="224"/>
    </location>
</feature>
<protein>
    <submittedName>
        <fullName evidence="2">Coenzyme A biosynthesis bifunctional protein CoaBC</fullName>
    </submittedName>
</protein>
<dbReference type="EMBL" id="MZGU01000004">
    <property type="protein sequence ID" value="PWB85783.1"/>
    <property type="molecule type" value="Genomic_DNA"/>
</dbReference>
<dbReference type="Proteomes" id="UP000245577">
    <property type="component" value="Unassembled WGS sequence"/>
</dbReference>
<dbReference type="Pfam" id="PF04127">
    <property type="entry name" value="DFP"/>
    <property type="match status" value="1"/>
</dbReference>
<dbReference type="RefSeq" id="WP_243408460.1">
    <property type="nucleotide sequence ID" value="NZ_CASEFK010000019.1"/>
</dbReference>
<keyword evidence="3" id="KW-1185">Reference proteome</keyword>
<name>A0A2U1S6N3_9EURY</name>
<sequence length="226" mass="24895">MSDIIKDLNLIRKIANKKILISLGGTFEPIDPVRGITNQSSGKMGLELAKQAYIRGADLTLLVANVSVKIPSIFNVIHVNTTAEMSRVIEEIVSDFDIFISTAAVSDFAPISKDSSKMHASSSMSLTFKPTVKIIRQIKEINPDIFLVGFKAEFNITESQIINCAKRQIKDAGTDLVVANDVGHDNCNFGSDNNEVLLIDDDIIKIPLASKKEIAYRIFDEIARKI</sequence>
<dbReference type="InterPro" id="IPR007085">
    <property type="entry name" value="DNA/pantothenate-metab_flavo_C"/>
</dbReference>
<dbReference type="GO" id="GO:0015937">
    <property type="term" value="P:coenzyme A biosynthetic process"/>
    <property type="evidence" value="ECO:0007669"/>
    <property type="project" value="UniProtKB-ARBA"/>
</dbReference>
<proteinExistence type="predicted"/>
<dbReference type="InterPro" id="IPR035929">
    <property type="entry name" value="CoaB-like_sf"/>
</dbReference>
<dbReference type="GO" id="GO:0003824">
    <property type="term" value="F:catalytic activity"/>
    <property type="evidence" value="ECO:0007669"/>
    <property type="project" value="UniProtKB-ARBA"/>
</dbReference>
<dbReference type="AlphaFoldDB" id="A0A2U1S6N3"/>